<feature type="transmembrane region" description="Helical" evidence="1">
    <location>
        <begin position="34"/>
        <end position="56"/>
    </location>
</feature>
<dbReference type="Proteomes" id="UP000182465">
    <property type="component" value="Unassembled WGS sequence"/>
</dbReference>
<feature type="transmembrane region" description="Helical" evidence="1">
    <location>
        <begin position="7"/>
        <end position="28"/>
    </location>
</feature>
<dbReference type="AlphaFoldDB" id="A0A1J4TXD5"/>
<feature type="transmembrane region" description="Helical" evidence="1">
    <location>
        <begin position="68"/>
        <end position="89"/>
    </location>
</feature>
<evidence type="ECO:0000256" key="1">
    <source>
        <dbReference type="SAM" id="Phobius"/>
    </source>
</evidence>
<proteinExistence type="predicted"/>
<reference evidence="2 3" key="1">
    <citation type="journal article" date="2016" name="Environ. Microbiol.">
        <title>Genomic resolution of a cold subsurface aquifer community provides metabolic insights for novel microbes adapted to high CO concentrations.</title>
        <authorList>
            <person name="Probst A.J."/>
            <person name="Castelle C.J."/>
            <person name="Singh A."/>
            <person name="Brown C.T."/>
            <person name="Anantharaman K."/>
            <person name="Sharon I."/>
            <person name="Hug L.A."/>
            <person name="Burstein D."/>
            <person name="Emerson J.B."/>
            <person name="Thomas B.C."/>
            <person name="Banfield J.F."/>
        </authorList>
    </citation>
    <scope>NUCLEOTIDE SEQUENCE [LARGE SCALE GENOMIC DNA]</scope>
    <source>
        <strain evidence="2">CG1_02_38_13</strain>
    </source>
</reference>
<gene>
    <name evidence="2" type="ORF">AUJ29_02480</name>
</gene>
<keyword evidence="1" id="KW-1133">Transmembrane helix</keyword>
<organism evidence="2 3">
    <name type="scientific">Candidatus Kuenenbacteria bacterium CG1_02_38_13</name>
    <dbReference type="NCBI Taxonomy" id="1805235"/>
    <lineage>
        <taxon>Bacteria</taxon>
        <taxon>Candidatus Kueneniibacteriota</taxon>
    </lineage>
</organism>
<keyword evidence="1" id="KW-0812">Transmembrane</keyword>
<comment type="caution">
    <text evidence="2">The sequence shown here is derived from an EMBL/GenBank/DDBJ whole genome shotgun (WGS) entry which is preliminary data.</text>
</comment>
<accession>A0A1J4TXD5</accession>
<evidence type="ECO:0000313" key="3">
    <source>
        <dbReference type="Proteomes" id="UP000182465"/>
    </source>
</evidence>
<protein>
    <submittedName>
        <fullName evidence="2">Uncharacterized protein</fullName>
    </submittedName>
</protein>
<dbReference type="EMBL" id="MNVB01000055">
    <property type="protein sequence ID" value="OIO16690.1"/>
    <property type="molecule type" value="Genomic_DNA"/>
</dbReference>
<name>A0A1J4TXD5_9BACT</name>
<evidence type="ECO:0000313" key="2">
    <source>
        <dbReference type="EMBL" id="OIO16690.1"/>
    </source>
</evidence>
<sequence>MKKVIIQYLRIFTFFTVIYIFLFHTPLLRSQSVLFYRGLGLLFTTLLIIFLVLIALRIKLKLNFETMIAALIMSFSINLVFFVVFPVTFERSVTMYLLNRLNLTKQSQNCQGLSKNDLEKDFIKNYLIKNQAMEKRIIEQKIINMINEKDNCISISPRGRSFLDFSRIIEKIYMP</sequence>
<keyword evidence="1" id="KW-0472">Membrane</keyword>